<dbReference type="Proteomes" id="UP000001542">
    <property type="component" value="Unassembled WGS sequence"/>
</dbReference>
<protein>
    <submittedName>
        <fullName evidence="8">Mitochondrial carrier protein</fullName>
    </submittedName>
</protein>
<evidence type="ECO:0000313" key="9">
    <source>
        <dbReference type="Proteomes" id="UP000001542"/>
    </source>
</evidence>
<reference evidence="8" key="2">
    <citation type="journal article" date="2007" name="Science">
        <title>Draft genome sequence of the sexually transmitted pathogen Trichomonas vaginalis.</title>
        <authorList>
            <person name="Carlton J.M."/>
            <person name="Hirt R.P."/>
            <person name="Silva J.C."/>
            <person name="Delcher A.L."/>
            <person name="Schatz M."/>
            <person name="Zhao Q."/>
            <person name="Wortman J.R."/>
            <person name="Bidwell S.L."/>
            <person name="Alsmark U.C.M."/>
            <person name="Besteiro S."/>
            <person name="Sicheritz-Ponten T."/>
            <person name="Noel C.J."/>
            <person name="Dacks J.B."/>
            <person name="Foster P.G."/>
            <person name="Simillion C."/>
            <person name="Van de Peer Y."/>
            <person name="Miranda-Saavedra D."/>
            <person name="Barton G.J."/>
            <person name="Westrop G.D."/>
            <person name="Mueller S."/>
            <person name="Dessi D."/>
            <person name="Fiori P.L."/>
            <person name="Ren Q."/>
            <person name="Paulsen I."/>
            <person name="Zhang H."/>
            <person name="Bastida-Corcuera F.D."/>
            <person name="Simoes-Barbosa A."/>
            <person name="Brown M.T."/>
            <person name="Hayes R.D."/>
            <person name="Mukherjee M."/>
            <person name="Okumura C.Y."/>
            <person name="Schneider R."/>
            <person name="Smith A.J."/>
            <person name="Vanacova S."/>
            <person name="Villalvazo M."/>
            <person name="Haas B.J."/>
            <person name="Pertea M."/>
            <person name="Feldblyum T.V."/>
            <person name="Utterback T.R."/>
            <person name="Shu C.L."/>
            <person name="Osoegawa K."/>
            <person name="de Jong P.J."/>
            <person name="Hrdy I."/>
            <person name="Horvathova L."/>
            <person name="Zubacova Z."/>
            <person name="Dolezal P."/>
            <person name="Malik S.B."/>
            <person name="Logsdon J.M. Jr."/>
            <person name="Henze K."/>
            <person name="Gupta A."/>
            <person name="Wang C.C."/>
            <person name="Dunne R.L."/>
            <person name="Upcroft J.A."/>
            <person name="Upcroft P."/>
            <person name="White O."/>
            <person name="Salzberg S.L."/>
            <person name="Tang P."/>
            <person name="Chiu C.-H."/>
            <person name="Lee Y.-S."/>
            <person name="Embley T.M."/>
            <person name="Coombs G.H."/>
            <person name="Mottram J.C."/>
            <person name="Tachezy J."/>
            <person name="Fraser-Liggett C.M."/>
            <person name="Johnson P.J."/>
        </authorList>
    </citation>
    <scope>NUCLEOTIDE SEQUENCE [LARGE SCALE GENOMIC DNA]</scope>
    <source>
        <strain evidence="8">G3</strain>
    </source>
</reference>
<dbReference type="Pfam" id="PF00153">
    <property type="entry name" value="Mito_carr"/>
    <property type="match status" value="3"/>
</dbReference>
<dbReference type="InterPro" id="IPR002067">
    <property type="entry name" value="MCP"/>
</dbReference>
<dbReference type="TCDB" id="2.A.29.11.7">
    <property type="family name" value="the mitochondrial carrier (mc) family"/>
</dbReference>
<evidence type="ECO:0000256" key="1">
    <source>
        <dbReference type="ARBA" id="ARBA00004141"/>
    </source>
</evidence>
<comment type="similarity">
    <text evidence="7">Belongs to the mitochondrial carrier (TC 2.A.29) family.</text>
</comment>
<keyword evidence="9" id="KW-1185">Reference proteome</keyword>
<feature type="repeat" description="Solcar" evidence="6">
    <location>
        <begin position="200"/>
        <end position="288"/>
    </location>
</feature>
<accession>A2DUD3</accession>
<dbReference type="SMR" id="A2DUD3"/>
<dbReference type="KEGG" id="tva:4773978"/>
<dbReference type="OrthoDB" id="270584at2759"/>
<dbReference type="STRING" id="5722.A2DUD3"/>
<dbReference type="InterPro" id="IPR018108">
    <property type="entry name" value="MCP_transmembrane"/>
</dbReference>
<evidence type="ECO:0000256" key="2">
    <source>
        <dbReference type="ARBA" id="ARBA00022448"/>
    </source>
</evidence>
<dbReference type="EMBL" id="DS113248">
    <property type="protein sequence ID" value="EAY15971.1"/>
    <property type="molecule type" value="Genomic_DNA"/>
</dbReference>
<dbReference type="InParanoid" id="A2DUD3"/>
<dbReference type="Gene3D" id="1.50.40.10">
    <property type="entry name" value="Mitochondrial carrier domain"/>
    <property type="match status" value="1"/>
</dbReference>
<keyword evidence="5 6" id="KW-0472">Membrane</keyword>
<dbReference type="SUPFAM" id="SSF103506">
    <property type="entry name" value="Mitochondrial carrier"/>
    <property type="match status" value="1"/>
</dbReference>
<dbReference type="PROSITE" id="PS50920">
    <property type="entry name" value="SOLCAR"/>
    <property type="match status" value="3"/>
</dbReference>
<feature type="repeat" description="Solcar" evidence="6">
    <location>
        <begin position="108"/>
        <end position="192"/>
    </location>
</feature>
<evidence type="ECO:0000313" key="8">
    <source>
        <dbReference type="EMBL" id="EAY15971.1"/>
    </source>
</evidence>
<dbReference type="InterPro" id="IPR023395">
    <property type="entry name" value="MCP_dom_sf"/>
</dbReference>
<dbReference type="VEuPathDB" id="TrichDB:TVAGG3_0595880"/>
<keyword evidence="2 7" id="KW-0813">Transport</keyword>
<organism evidence="8 9">
    <name type="scientific">Trichomonas vaginalis (strain ATCC PRA-98 / G3)</name>
    <dbReference type="NCBI Taxonomy" id="412133"/>
    <lineage>
        <taxon>Eukaryota</taxon>
        <taxon>Metamonada</taxon>
        <taxon>Parabasalia</taxon>
        <taxon>Trichomonadida</taxon>
        <taxon>Trichomonadidae</taxon>
        <taxon>Trichomonas</taxon>
    </lineage>
</organism>
<keyword evidence="3 6" id="KW-0812">Transmembrane</keyword>
<dbReference type="PRINTS" id="PR00926">
    <property type="entry name" value="MITOCARRIER"/>
</dbReference>
<gene>
    <name evidence="8" type="ORF">TVAG_262210</name>
</gene>
<dbReference type="GO" id="GO:0055085">
    <property type="term" value="P:transmembrane transport"/>
    <property type="evidence" value="ECO:0007669"/>
    <property type="project" value="InterPro"/>
</dbReference>
<evidence type="ECO:0000256" key="5">
    <source>
        <dbReference type="ARBA" id="ARBA00023136"/>
    </source>
</evidence>
<evidence type="ECO:0000256" key="7">
    <source>
        <dbReference type="RuleBase" id="RU000488"/>
    </source>
</evidence>
<feature type="repeat" description="Solcar" evidence="6">
    <location>
        <begin position="18"/>
        <end position="101"/>
    </location>
</feature>
<keyword evidence="4" id="KW-0677">Repeat</keyword>
<comment type="subcellular location">
    <subcellularLocation>
        <location evidence="1">Membrane</location>
        <topology evidence="1">Multi-pass membrane protein</topology>
    </subcellularLocation>
</comment>
<dbReference type="eggNOG" id="KOG0752">
    <property type="taxonomic scope" value="Eukaryota"/>
</dbReference>
<proteinExistence type="inferred from homology"/>
<dbReference type="VEuPathDB" id="TrichDB:TVAG_262210"/>
<dbReference type="AlphaFoldDB" id="A2DUD3"/>
<name>A2DUD3_TRIV3</name>
<reference evidence="8" key="1">
    <citation type="submission" date="2006-10" db="EMBL/GenBank/DDBJ databases">
        <authorList>
            <person name="Amadeo P."/>
            <person name="Zhao Q."/>
            <person name="Wortman J."/>
            <person name="Fraser-Liggett C."/>
            <person name="Carlton J."/>
        </authorList>
    </citation>
    <scope>NUCLEOTIDE SEQUENCE</scope>
    <source>
        <strain evidence="8">G3</strain>
    </source>
</reference>
<dbReference type="FunCoup" id="A2DUD3">
    <property type="interactions" value="38"/>
</dbReference>
<sequence>MKPADKILIATSPSDAKLKPSDSFIAGFIAGIAARTASCPLDTVKMLMQTNSHKTSILETCREIIAKDGIKGFWRGNLVGVINAAPLQAIKYTVIDHLQIYLKREYNSTPAERALVGAVAGVISQGVCYPFDLILTRTTVNPDRYHNLFHATKTIILEDGITGLWSGVFPTIVGAIVYEGSQFVVQGGFKQFYTQKEGRVATWRNLFIGACSGAVSQTIAFPFDVMRRRMMIVDSEGKRIYNSYIGCFKSIWEKEGATGFFKGIHVNLFKILPNAAINYTVCEECKNLFLTYRAYQEAKQRNKK</sequence>
<dbReference type="RefSeq" id="XP_001328194.1">
    <property type="nucleotide sequence ID" value="XM_001328159.1"/>
</dbReference>
<evidence type="ECO:0000256" key="3">
    <source>
        <dbReference type="ARBA" id="ARBA00022692"/>
    </source>
</evidence>
<dbReference type="OMA" id="FQMQVEP"/>
<evidence type="ECO:0000256" key="6">
    <source>
        <dbReference type="PROSITE-ProRule" id="PRU00282"/>
    </source>
</evidence>
<evidence type="ECO:0000256" key="4">
    <source>
        <dbReference type="ARBA" id="ARBA00022737"/>
    </source>
</evidence>
<dbReference type="GO" id="GO:0016020">
    <property type="term" value="C:membrane"/>
    <property type="evidence" value="ECO:0007669"/>
    <property type="project" value="UniProtKB-SubCell"/>
</dbReference>
<dbReference type="PANTHER" id="PTHR24089">
    <property type="entry name" value="SOLUTE CARRIER FAMILY 25"/>
    <property type="match status" value="1"/>
</dbReference>